<proteinExistence type="predicted"/>
<organism evidence="3 4">
    <name type="scientific">Rhynocoris fuscipes</name>
    <dbReference type="NCBI Taxonomy" id="488301"/>
    <lineage>
        <taxon>Eukaryota</taxon>
        <taxon>Metazoa</taxon>
        <taxon>Ecdysozoa</taxon>
        <taxon>Arthropoda</taxon>
        <taxon>Hexapoda</taxon>
        <taxon>Insecta</taxon>
        <taxon>Pterygota</taxon>
        <taxon>Neoptera</taxon>
        <taxon>Paraneoptera</taxon>
        <taxon>Hemiptera</taxon>
        <taxon>Heteroptera</taxon>
        <taxon>Panheteroptera</taxon>
        <taxon>Cimicomorpha</taxon>
        <taxon>Reduviidae</taxon>
        <taxon>Harpactorinae</taxon>
        <taxon>Harpactorini</taxon>
        <taxon>Rhynocoris</taxon>
    </lineage>
</organism>
<feature type="signal peptide" evidence="1">
    <location>
        <begin position="1"/>
        <end position="19"/>
    </location>
</feature>
<keyword evidence="1" id="KW-0732">Signal</keyword>
<dbReference type="EMBL" id="JAPXFL010000007">
    <property type="protein sequence ID" value="KAK9503416.1"/>
    <property type="molecule type" value="Genomic_DNA"/>
</dbReference>
<evidence type="ECO:0000313" key="4">
    <source>
        <dbReference type="Proteomes" id="UP001461498"/>
    </source>
</evidence>
<dbReference type="Proteomes" id="UP001461498">
    <property type="component" value="Unassembled WGS sequence"/>
</dbReference>
<comment type="caution">
    <text evidence="3">The sequence shown here is derived from an EMBL/GenBank/DDBJ whole genome shotgun (WGS) entry which is preliminary data.</text>
</comment>
<name>A0AAW1CYP5_9HEMI</name>
<gene>
    <name evidence="2" type="ORF">O3M35_009971</name>
    <name evidence="3" type="ORF">O3M35_009972</name>
</gene>
<evidence type="ECO:0000313" key="3">
    <source>
        <dbReference type="EMBL" id="KAK9503417.1"/>
    </source>
</evidence>
<reference evidence="3 4" key="1">
    <citation type="submission" date="2022-12" db="EMBL/GenBank/DDBJ databases">
        <title>Chromosome-level genome assembly of true bugs.</title>
        <authorList>
            <person name="Ma L."/>
            <person name="Li H."/>
        </authorList>
    </citation>
    <scope>NUCLEOTIDE SEQUENCE [LARGE SCALE GENOMIC DNA]</scope>
    <source>
        <strain evidence="3">Lab_2022b</strain>
    </source>
</reference>
<feature type="chain" id="PRO_5044717642" evidence="1">
    <location>
        <begin position="20"/>
        <end position="63"/>
    </location>
</feature>
<accession>A0AAW1CYP5</accession>
<evidence type="ECO:0000256" key="1">
    <source>
        <dbReference type="SAM" id="SignalP"/>
    </source>
</evidence>
<dbReference type="AlphaFoldDB" id="A0AAW1CYP5"/>
<sequence>MVSIKFLFFLALAIACVVAEETVREKKQVLLGGYPYAYSAGIVPTAYSAGVYPYNGLYGSYFI</sequence>
<dbReference type="EMBL" id="JAPXFL010000007">
    <property type="protein sequence ID" value="KAK9503417.1"/>
    <property type="molecule type" value="Genomic_DNA"/>
</dbReference>
<keyword evidence="4" id="KW-1185">Reference proteome</keyword>
<dbReference type="PROSITE" id="PS51257">
    <property type="entry name" value="PROKAR_LIPOPROTEIN"/>
    <property type="match status" value="1"/>
</dbReference>
<protein>
    <submittedName>
        <fullName evidence="3">Uncharacterized protein</fullName>
    </submittedName>
</protein>
<evidence type="ECO:0000313" key="2">
    <source>
        <dbReference type="EMBL" id="KAK9503416.1"/>
    </source>
</evidence>